<evidence type="ECO:0000259" key="4">
    <source>
        <dbReference type="PROSITE" id="PS50995"/>
    </source>
</evidence>
<evidence type="ECO:0000256" key="1">
    <source>
        <dbReference type="ARBA" id="ARBA00023015"/>
    </source>
</evidence>
<dbReference type="Proteomes" id="UP000321172">
    <property type="component" value="Chromosome"/>
</dbReference>
<evidence type="ECO:0000313" key="6">
    <source>
        <dbReference type="Proteomes" id="UP000321172"/>
    </source>
</evidence>
<feature type="domain" description="HTH marR-type" evidence="4">
    <location>
        <begin position="1"/>
        <end position="140"/>
    </location>
</feature>
<dbReference type="Pfam" id="PF12802">
    <property type="entry name" value="MarR_2"/>
    <property type="match status" value="1"/>
</dbReference>
<dbReference type="OrthoDB" id="6400670at2"/>
<dbReference type="AlphaFoldDB" id="A0A5B8S3U2"/>
<reference evidence="5 6" key="1">
    <citation type="journal article" date="2013" name="J. Microbiol. Biotechnol.">
        <title>Novosphingobium ginsenosidimutans sp. nov., with the ability to convert ginsenoside.</title>
        <authorList>
            <person name="Kim J.K."/>
            <person name="He D."/>
            <person name="Liu Q.M."/>
            <person name="Park H.Y."/>
            <person name="Jung M.S."/>
            <person name="Yoon M.H."/>
            <person name="Kim S.C."/>
            <person name="Im W.T."/>
        </authorList>
    </citation>
    <scope>NUCLEOTIDE SEQUENCE [LARGE SCALE GENOMIC DNA]</scope>
    <source>
        <strain evidence="5 6">FW-6</strain>
    </source>
</reference>
<accession>A0A5B8S3U2</accession>
<dbReference type="SMART" id="SM00347">
    <property type="entry name" value="HTH_MARR"/>
    <property type="match status" value="1"/>
</dbReference>
<dbReference type="RefSeq" id="WP_147090015.1">
    <property type="nucleotide sequence ID" value="NZ_BAABJD010000001.1"/>
</dbReference>
<keyword evidence="3" id="KW-0804">Transcription</keyword>
<dbReference type="PANTHER" id="PTHR33164">
    <property type="entry name" value="TRANSCRIPTIONAL REGULATOR, MARR FAMILY"/>
    <property type="match status" value="1"/>
</dbReference>
<sequence length="147" mass="16117">MTEDPLAFQLFTEIGIIDQLGGTAFERTLPRGMTRAQFGVLQHLSRRARPSQSPGTIAAAMQVSRATMTSTLGRLVQRGLVEIADDPADGRGKQVRLTDAGEAMRQACIAAIMPLLPLVDRALAQPDQVRLLELLRQLREALDRARD</sequence>
<evidence type="ECO:0000256" key="3">
    <source>
        <dbReference type="ARBA" id="ARBA00023163"/>
    </source>
</evidence>
<dbReference type="Gene3D" id="1.10.10.10">
    <property type="entry name" value="Winged helix-like DNA-binding domain superfamily/Winged helix DNA-binding domain"/>
    <property type="match status" value="1"/>
</dbReference>
<dbReference type="SUPFAM" id="SSF46785">
    <property type="entry name" value="Winged helix' DNA-binding domain"/>
    <property type="match status" value="1"/>
</dbReference>
<dbReference type="InterPro" id="IPR023187">
    <property type="entry name" value="Tscrpt_reg_MarR-type_CS"/>
</dbReference>
<dbReference type="InterPro" id="IPR039422">
    <property type="entry name" value="MarR/SlyA-like"/>
</dbReference>
<dbReference type="PRINTS" id="PR00598">
    <property type="entry name" value="HTHMARR"/>
</dbReference>
<dbReference type="PROSITE" id="PS50995">
    <property type="entry name" value="HTH_MARR_2"/>
    <property type="match status" value="1"/>
</dbReference>
<name>A0A5B8S3U2_9SPHN</name>
<gene>
    <name evidence="5" type="ORF">FRF71_07470</name>
</gene>
<dbReference type="PROSITE" id="PS01117">
    <property type="entry name" value="HTH_MARR_1"/>
    <property type="match status" value="1"/>
</dbReference>
<evidence type="ECO:0000256" key="2">
    <source>
        <dbReference type="ARBA" id="ARBA00023125"/>
    </source>
</evidence>
<keyword evidence="2" id="KW-0238">DNA-binding</keyword>
<dbReference type="GO" id="GO:0003677">
    <property type="term" value="F:DNA binding"/>
    <property type="evidence" value="ECO:0007669"/>
    <property type="project" value="UniProtKB-KW"/>
</dbReference>
<dbReference type="EMBL" id="CP042345">
    <property type="protein sequence ID" value="QEA15983.1"/>
    <property type="molecule type" value="Genomic_DNA"/>
</dbReference>
<protein>
    <submittedName>
        <fullName evidence="5">MarR family transcriptional regulator</fullName>
    </submittedName>
</protein>
<organism evidence="5 6">
    <name type="scientific">Novosphingobium ginsenosidimutans</name>
    <dbReference type="NCBI Taxonomy" id="1176536"/>
    <lineage>
        <taxon>Bacteria</taxon>
        <taxon>Pseudomonadati</taxon>
        <taxon>Pseudomonadota</taxon>
        <taxon>Alphaproteobacteria</taxon>
        <taxon>Sphingomonadales</taxon>
        <taxon>Sphingomonadaceae</taxon>
        <taxon>Novosphingobium</taxon>
    </lineage>
</organism>
<dbReference type="InterPro" id="IPR036390">
    <property type="entry name" value="WH_DNA-bd_sf"/>
</dbReference>
<dbReference type="GO" id="GO:0003700">
    <property type="term" value="F:DNA-binding transcription factor activity"/>
    <property type="evidence" value="ECO:0007669"/>
    <property type="project" value="InterPro"/>
</dbReference>
<dbReference type="GO" id="GO:0006950">
    <property type="term" value="P:response to stress"/>
    <property type="evidence" value="ECO:0007669"/>
    <property type="project" value="TreeGrafter"/>
</dbReference>
<proteinExistence type="predicted"/>
<dbReference type="InterPro" id="IPR036388">
    <property type="entry name" value="WH-like_DNA-bd_sf"/>
</dbReference>
<dbReference type="InterPro" id="IPR000835">
    <property type="entry name" value="HTH_MarR-typ"/>
</dbReference>
<keyword evidence="1" id="KW-0805">Transcription regulation</keyword>
<dbReference type="KEGG" id="ngf:FRF71_07470"/>
<evidence type="ECO:0000313" key="5">
    <source>
        <dbReference type="EMBL" id="QEA15983.1"/>
    </source>
</evidence>
<dbReference type="PANTHER" id="PTHR33164:SF104">
    <property type="entry name" value="TRANSCRIPTIONAL REGULATORY PROTEIN"/>
    <property type="match status" value="1"/>
</dbReference>
<keyword evidence="6" id="KW-1185">Reference proteome</keyword>